<feature type="region of interest" description="Disordered" evidence="1">
    <location>
        <begin position="1"/>
        <end position="21"/>
    </location>
</feature>
<dbReference type="InterPro" id="IPR013393">
    <property type="entry name" value="T3SS_HrpB4"/>
</dbReference>
<sequence length="240" mass="25429">MNARNVSGADGVGEPKESEPASLAQLHGWAARYEARVREEAARQAQLHCQRWRQACTPAAVQIWLAARHAWLPGAVSIDQLSVSVNRLALLDADGLRKVLSARALYRSRASLRRVVARSQCEQLRAAVGEHALERLQQADAVVAGSGAPLPESFTAMSLAADGWQLIQSEDAGLAPASAALVAYALALDEIAGAGMAGVPGSSRDRHSPISSSPVSGGDESACFFAKLGSFFPEMQWLFG</sequence>
<organism evidence="2 3">
    <name type="scientific">Collimonas rhizosphaerae</name>
    <dbReference type="NCBI Taxonomy" id="3126357"/>
    <lineage>
        <taxon>Bacteria</taxon>
        <taxon>Pseudomonadati</taxon>
        <taxon>Pseudomonadota</taxon>
        <taxon>Betaproteobacteria</taxon>
        <taxon>Burkholderiales</taxon>
        <taxon>Oxalobacteraceae</taxon>
        <taxon>Collimonas</taxon>
    </lineage>
</organism>
<comment type="caution">
    <text evidence="2">The sequence shown here is derived from an EMBL/GenBank/DDBJ whole genome shotgun (WGS) entry which is preliminary data.</text>
</comment>
<protein>
    <submittedName>
        <fullName evidence="2">Type III secretion protein HrpB4</fullName>
    </submittedName>
</protein>
<reference evidence="2 3" key="1">
    <citation type="submission" date="2024-02" db="EMBL/GenBank/DDBJ databases">
        <title>Draft genome sequence of Collimonas sp. strain H4R21, an effective mineral-weathering bacterial strain isolated from the beech rhizosphere.</title>
        <authorList>
            <person name="Morin E."/>
            <person name="Uroz S."/>
            <person name="Leveau J.H.J."/>
            <person name="Kumar R."/>
            <person name="Rey M.W."/>
            <person name="Pham J."/>
        </authorList>
    </citation>
    <scope>NUCLEOTIDE SEQUENCE [LARGE SCALE GENOMIC DNA]</scope>
    <source>
        <strain evidence="2 3">H4R21</strain>
    </source>
</reference>
<accession>A0ABU9PP55</accession>
<keyword evidence="3" id="KW-1185">Reference proteome</keyword>
<name>A0ABU9PP55_9BURK</name>
<evidence type="ECO:0000256" key="1">
    <source>
        <dbReference type="SAM" id="MobiDB-lite"/>
    </source>
</evidence>
<dbReference type="Pfam" id="PF09502">
    <property type="entry name" value="HrpB4"/>
    <property type="match status" value="1"/>
</dbReference>
<dbReference type="RefSeq" id="WP_342827691.1">
    <property type="nucleotide sequence ID" value="NZ_JBANDC010000001.1"/>
</dbReference>
<evidence type="ECO:0000313" key="3">
    <source>
        <dbReference type="Proteomes" id="UP001495910"/>
    </source>
</evidence>
<feature type="region of interest" description="Disordered" evidence="1">
    <location>
        <begin position="198"/>
        <end position="218"/>
    </location>
</feature>
<evidence type="ECO:0000313" key="2">
    <source>
        <dbReference type="EMBL" id="MEM4985776.1"/>
    </source>
</evidence>
<proteinExistence type="predicted"/>
<gene>
    <name evidence="2" type="ORF">V8G57_00100</name>
</gene>
<dbReference type="Proteomes" id="UP001495910">
    <property type="component" value="Unassembled WGS sequence"/>
</dbReference>
<dbReference type="EMBL" id="JBANDC010000001">
    <property type="protein sequence ID" value="MEM4985776.1"/>
    <property type="molecule type" value="Genomic_DNA"/>
</dbReference>